<dbReference type="Gene3D" id="3.40.50.1360">
    <property type="match status" value="1"/>
</dbReference>
<gene>
    <name evidence="3" type="ordered locus">Aazo_4443</name>
</gene>
<dbReference type="eggNOG" id="COG0363">
    <property type="taxonomic scope" value="Bacteria"/>
</dbReference>
<protein>
    <submittedName>
        <fullName evidence="3">Glucosamine/galactosamine-6-phosphate isomerase</fullName>
    </submittedName>
</protein>
<dbReference type="GO" id="GO:0004342">
    <property type="term" value="F:glucosamine-6-phosphate deaminase activity"/>
    <property type="evidence" value="ECO:0007669"/>
    <property type="project" value="InterPro"/>
</dbReference>
<dbReference type="InterPro" id="IPR004547">
    <property type="entry name" value="Glucosamine6P_isomerase"/>
</dbReference>
<evidence type="ECO:0000313" key="3">
    <source>
        <dbReference type="EMBL" id="ADI65748.1"/>
    </source>
</evidence>
<dbReference type="STRING" id="551115.Aazo_4443"/>
<dbReference type="GO" id="GO:0006043">
    <property type="term" value="P:glucosamine catabolic process"/>
    <property type="evidence" value="ECO:0007669"/>
    <property type="project" value="TreeGrafter"/>
</dbReference>
<dbReference type="InterPro" id="IPR006148">
    <property type="entry name" value="Glc/Gal-6P_isomerase"/>
</dbReference>
<dbReference type="SUPFAM" id="SSF100950">
    <property type="entry name" value="NagB/RpiA/CoA transferase-like"/>
    <property type="match status" value="1"/>
</dbReference>
<name>D7DX29_NOSA0</name>
<dbReference type="Proteomes" id="UP000001511">
    <property type="component" value="Chromosome"/>
</dbReference>
<dbReference type="EMBL" id="CP002059">
    <property type="protein sequence ID" value="ADI65748.1"/>
    <property type="molecule type" value="Genomic_DNA"/>
</dbReference>
<dbReference type="RefSeq" id="WP_013192758.1">
    <property type="nucleotide sequence ID" value="NC_014248.1"/>
</dbReference>
<dbReference type="GO" id="GO:0006046">
    <property type="term" value="P:N-acetylglucosamine catabolic process"/>
    <property type="evidence" value="ECO:0007669"/>
    <property type="project" value="TreeGrafter"/>
</dbReference>
<sequence length="257" mass="28846">MPAATKSFRVDDLLVQIYNSEVEMAQDVAEIAHEYLQHQIEQQNTVAVLLATGNSQLKFLDGLIALGGIDWSNIILFHLDEYLGINADHPASFQYFLRERVEKQVFPQRFNYIAGDALEPIVECDRYTKLLEAQPIDLCLLGVGENGHLAFNDPAVANFKDTAKIKLVKLDQINRQQQVKTGYFANLEAVPQYAFTVTIPMICTAKKIICLAPDTRKSKIVKEILQGYITTNYPASILRKQPQATLFLDVNSASLLT</sequence>
<dbReference type="OrthoDB" id="9791139at2"/>
<dbReference type="CDD" id="cd01399">
    <property type="entry name" value="GlcN6P_deaminase"/>
    <property type="match status" value="1"/>
</dbReference>
<dbReference type="GO" id="GO:0005975">
    <property type="term" value="P:carbohydrate metabolic process"/>
    <property type="evidence" value="ECO:0007669"/>
    <property type="project" value="InterPro"/>
</dbReference>
<dbReference type="PANTHER" id="PTHR11280:SF6">
    <property type="entry name" value="GLUCOSAMINE-6-PHOSPHATE ISOMERASE NAGB"/>
    <property type="match status" value="1"/>
</dbReference>
<organism evidence="3 4">
    <name type="scientific">Nostoc azollae (strain 0708)</name>
    <name type="common">Anabaena azollae (strain 0708)</name>
    <dbReference type="NCBI Taxonomy" id="551115"/>
    <lineage>
        <taxon>Bacteria</taxon>
        <taxon>Bacillati</taxon>
        <taxon>Cyanobacteriota</taxon>
        <taxon>Cyanophyceae</taxon>
        <taxon>Nostocales</taxon>
        <taxon>Nostocaceae</taxon>
        <taxon>Trichormus</taxon>
    </lineage>
</organism>
<dbReference type="GO" id="GO:0042802">
    <property type="term" value="F:identical protein binding"/>
    <property type="evidence" value="ECO:0007669"/>
    <property type="project" value="TreeGrafter"/>
</dbReference>
<accession>D7DX29</accession>
<dbReference type="PANTHER" id="PTHR11280">
    <property type="entry name" value="GLUCOSAMINE-6-PHOSPHATE ISOMERASE"/>
    <property type="match status" value="1"/>
</dbReference>
<dbReference type="GO" id="GO:0019262">
    <property type="term" value="P:N-acetylneuraminate catabolic process"/>
    <property type="evidence" value="ECO:0007669"/>
    <property type="project" value="TreeGrafter"/>
</dbReference>
<dbReference type="KEGG" id="naz:Aazo_4443"/>
<reference evidence="3 4" key="1">
    <citation type="journal article" date="2010" name="PLoS ONE">
        <title>Genome erosion in a nitrogen-fixing vertically transmitted endosymbiotic multicellular cyanobacterium.</title>
        <authorList>
            <person name="Ran L."/>
            <person name="Larsson J."/>
            <person name="Vigil-Stenman T."/>
            <person name="Nylander J.A."/>
            <person name="Ininbergs K."/>
            <person name="Zheng W.W."/>
            <person name="Lapidus A."/>
            <person name="Lowry S."/>
            <person name="Haselkorn R."/>
            <person name="Bergman B."/>
        </authorList>
    </citation>
    <scope>NUCLEOTIDE SEQUENCE [LARGE SCALE GENOMIC DNA]</scope>
    <source>
        <strain evidence="3 4">0708</strain>
    </source>
</reference>
<keyword evidence="4" id="KW-1185">Reference proteome</keyword>
<proteinExistence type="predicted"/>
<dbReference type="GO" id="GO:0005737">
    <property type="term" value="C:cytoplasm"/>
    <property type="evidence" value="ECO:0007669"/>
    <property type="project" value="TreeGrafter"/>
</dbReference>
<evidence type="ECO:0000313" key="4">
    <source>
        <dbReference type="Proteomes" id="UP000001511"/>
    </source>
</evidence>
<dbReference type="AlphaFoldDB" id="D7DX29"/>
<dbReference type="InterPro" id="IPR037171">
    <property type="entry name" value="NagB/RpiA_transferase-like"/>
</dbReference>
<keyword evidence="3" id="KW-0413">Isomerase</keyword>
<dbReference type="GO" id="GO:0016853">
    <property type="term" value="F:isomerase activity"/>
    <property type="evidence" value="ECO:0007669"/>
    <property type="project" value="UniProtKB-KW"/>
</dbReference>
<evidence type="ECO:0000259" key="2">
    <source>
        <dbReference type="Pfam" id="PF01182"/>
    </source>
</evidence>
<dbReference type="Pfam" id="PF01182">
    <property type="entry name" value="Glucosamine_iso"/>
    <property type="match status" value="1"/>
</dbReference>
<dbReference type="HOGENOM" id="CLU_049611_1_0_3"/>
<feature type="domain" description="Glucosamine/galactosamine-6-phosphate isomerase" evidence="2">
    <location>
        <begin position="21"/>
        <end position="243"/>
    </location>
</feature>
<evidence type="ECO:0000256" key="1">
    <source>
        <dbReference type="ARBA" id="ARBA00023277"/>
    </source>
</evidence>
<keyword evidence="1" id="KW-0119">Carbohydrate metabolism</keyword>